<name>J3CH23_9FLAO</name>
<dbReference type="PATRIC" id="fig|1144316.3.peg.2449"/>
<comment type="caution">
    <text evidence="1">The sequence shown here is derived from an EMBL/GenBank/DDBJ whole genome shotgun (WGS) entry which is preliminary data.</text>
</comment>
<dbReference type="AlphaFoldDB" id="J3CH23"/>
<keyword evidence="2" id="KW-1185">Reference proteome</keyword>
<accession>J3CH23</accession>
<gene>
    <name evidence="1" type="ORF">PMI13_02432</name>
</gene>
<dbReference type="EMBL" id="AKJY01000044">
    <property type="protein sequence ID" value="EJL71241.1"/>
    <property type="molecule type" value="Genomic_DNA"/>
</dbReference>
<dbReference type="Proteomes" id="UP000007509">
    <property type="component" value="Unassembled WGS sequence"/>
</dbReference>
<proteinExistence type="predicted"/>
<protein>
    <submittedName>
        <fullName evidence="1">Uncharacterized protein</fullName>
    </submittedName>
</protein>
<evidence type="ECO:0000313" key="2">
    <source>
        <dbReference type="Proteomes" id="UP000007509"/>
    </source>
</evidence>
<reference evidence="1 2" key="1">
    <citation type="journal article" date="2012" name="J. Bacteriol.">
        <title>Twenty-one genome sequences from Pseudomonas species and 19 genome sequences from diverse bacteria isolated from the rhizosphere and endosphere of Populus deltoides.</title>
        <authorList>
            <person name="Brown S.D."/>
            <person name="Utturkar S.M."/>
            <person name="Klingeman D.M."/>
            <person name="Johnson C.M."/>
            <person name="Martin S.L."/>
            <person name="Land M.L."/>
            <person name="Lu T.Y."/>
            <person name="Schadt C.W."/>
            <person name="Doktycz M.J."/>
            <person name="Pelletier D.A."/>
        </authorList>
    </citation>
    <scope>NUCLEOTIDE SEQUENCE [LARGE SCALE GENOMIC DNA]</scope>
    <source>
        <strain evidence="1 2">CF314</strain>
    </source>
</reference>
<sequence length="56" mass="6691">MKKNKEQHKLPLIFKYLEFLPKTAHMSYKDNIIVCGKYQTNFYGKNISVKPLTRML</sequence>
<organism evidence="1 2">
    <name type="scientific">Chryseobacterium populi</name>
    <dbReference type="NCBI Taxonomy" id="1144316"/>
    <lineage>
        <taxon>Bacteria</taxon>
        <taxon>Pseudomonadati</taxon>
        <taxon>Bacteroidota</taxon>
        <taxon>Flavobacteriia</taxon>
        <taxon>Flavobacteriales</taxon>
        <taxon>Weeksellaceae</taxon>
        <taxon>Chryseobacterium group</taxon>
        <taxon>Chryseobacterium</taxon>
    </lineage>
</organism>
<evidence type="ECO:0000313" key="1">
    <source>
        <dbReference type="EMBL" id="EJL71241.1"/>
    </source>
</evidence>